<dbReference type="EMBL" id="SNUX01000002">
    <property type="protein sequence ID" value="TES49522.1"/>
    <property type="molecule type" value="Genomic_DNA"/>
</dbReference>
<evidence type="ECO:0000313" key="2">
    <source>
        <dbReference type="EMBL" id="TES49522.1"/>
    </source>
</evidence>
<keyword evidence="1" id="KW-0472">Membrane</keyword>
<keyword evidence="1" id="KW-0812">Transmembrane</keyword>
<name>A0A4Y7WLZ7_9BACI</name>
<feature type="transmembrane region" description="Helical" evidence="1">
    <location>
        <begin position="58"/>
        <end position="75"/>
    </location>
</feature>
<comment type="caution">
    <text evidence="2">The sequence shown here is derived from an EMBL/GenBank/DDBJ whole genome shotgun (WGS) entry which is preliminary data.</text>
</comment>
<evidence type="ECO:0000313" key="3">
    <source>
        <dbReference type="Proteomes" id="UP000298210"/>
    </source>
</evidence>
<dbReference type="AlphaFoldDB" id="A0A4Y7WLZ7"/>
<proteinExistence type="predicted"/>
<reference evidence="2 3" key="1">
    <citation type="submission" date="2019-03" db="EMBL/GenBank/DDBJ databases">
        <authorList>
            <person name="Liu G."/>
        </authorList>
    </citation>
    <scope>NUCLEOTIDE SEQUENCE [LARGE SCALE GENOMIC DNA]</scope>
    <source>
        <strain evidence="2 3">DSM 19099</strain>
    </source>
</reference>
<sequence>MAFFILMIGVFLIIATKEKGVSLFKNKAWDVVHLILFVSTIALYVVNSTFVQLVPDTIISFLSIVLVIPLFITFLKRNHTADV</sequence>
<evidence type="ECO:0000256" key="1">
    <source>
        <dbReference type="SAM" id="Phobius"/>
    </source>
</evidence>
<dbReference type="Proteomes" id="UP000298210">
    <property type="component" value="Unassembled WGS sequence"/>
</dbReference>
<dbReference type="RefSeq" id="WP_134258955.1">
    <property type="nucleotide sequence ID" value="NZ_LDIM01000006.1"/>
</dbReference>
<protein>
    <submittedName>
        <fullName evidence="2">Uncharacterized protein</fullName>
    </submittedName>
</protein>
<accession>A0A4Y7WLZ7</accession>
<feature type="transmembrane region" description="Helical" evidence="1">
    <location>
        <begin position="27"/>
        <end position="46"/>
    </location>
</feature>
<gene>
    <name evidence="2" type="ORF">E2L03_08620</name>
</gene>
<keyword evidence="1" id="KW-1133">Transmembrane helix</keyword>
<organism evidence="2 3">
    <name type="scientific">Shouchella lehensis</name>
    <dbReference type="NCBI Taxonomy" id="300825"/>
    <lineage>
        <taxon>Bacteria</taxon>
        <taxon>Bacillati</taxon>
        <taxon>Bacillota</taxon>
        <taxon>Bacilli</taxon>
        <taxon>Bacillales</taxon>
        <taxon>Bacillaceae</taxon>
        <taxon>Shouchella</taxon>
    </lineage>
</organism>